<evidence type="ECO:0000313" key="2">
    <source>
        <dbReference type="Proteomes" id="UP000024329"/>
    </source>
</evidence>
<comment type="caution">
    <text evidence="1">The sequence shown here is derived from an EMBL/GenBank/DDBJ whole genome shotgun (WGS) entry which is preliminary data.</text>
</comment>
<accession>A0A031JYI7</accession>
<name>A0A031JYI7_9SPHN</name>
<dbReference type="EMBL" id="JFYZ01000010">
    <property type="protein sequence ID" value="EZP82030.1"/>
    <property type="molecule type" value="Genomic_DNA"/>
</dbReference>
<proteinExistence type="predicted"/>
<gene>
    <name evidence="1" type="ORF">BV97_02053</name>
</gene>
<reference evidence="1 2" key="1">
    <citation type="submission" date="2014-03" db="EMBL/GenBank/DDBJ databases">
        <title>Whole genome sequence of Novosphingobium resinovorum KF1.</title>
        <authorList>
            <person name="Gan H.M."/>
            <person name="Gan H.Y."/>
            <person name="Chew T.H."/>
            <person name="Savka M.A."/>
        </authorList>
    </citation>
    <scope>NUCLEOTIDE SEQUENCE [LARGE SCALE GENOMIC DNA]</scope>
    <source>
        <strain evidence="1 2">KF1</strain>
    </source>
</reference>
<protein>
    <submittedName>
        <fullName evidence="1">Uncharacterized protein</fullName>
    </submittedName>
</protein>
<sequence length="31" mass="3662">MIGFQAIFPHTRLTRQTIERGRMAFILPGRF</sequence>
<organism evidence="1 2">
    <name type="scientific">Novosphingobium resinovorum</name>
    <dbReference type="NCBI Taxonomy" id="158500"/>
    <lineage>
        <taxon>Bacteria</taxon>
        <taxon>Pseudomonadati</taxon>
        <taxon>Pseudomonadota</taxon>
        <taxon>Alphaproteobacteria</taxon>
        <taxon>Sphingomonadales</taxon>
        <taxon>Sphingomonadaceae</taxon>
        <taxon>Novosphingobium</taxon>
    </lineage>
</organism>
<dbReference type="AlphaFoldDB" id="A0A031JYI7"/>
<dbReference type="Proteomes" id="UP000024329">
    <property type="component" value="Unassembled WGS sequence"/>
</dbReference>
<evidence type="ECO:0000313" key="1">
    <source>
        <dbReference type="EMBL" id="EZP82030.1"/>
    </source>
</evidence>